<dbReference type="GO" id="GO:0016787">
    <property type="term" value="F:hydrolase activity"/>
    <property type="evidence" value="ECO:0007669"/>
    <property type="project" value="UniProtKB-KW"/>
</dbReference>
<dbReference type="Gene3D" id="3.40.50.1820">
    <property type="entry name" value="alpha/beta hydrolase"/>
    <property type="match status" value="1"/>
</dbReference>
<reference evidence="2 3" key="1">
    <citation type="submission" date="2022-03" db="EMBL/GenBank/DDBJ databases">
        <title>Pseudonocardia alaer sp. nov., a novel actinomycete isolated from reed forest soil.</title>
        <authorList>
            <person name="Wang L."/>
        </authorList>
    </citation>
    <scope>NUCLEOTIDE SEQUENCE [LARGE SCALE GENOMIC DNA]</scope>
    <source>
        <strain evidence="2 3">Y-16303</strain>
    </source>
</reference>
<dbReference type="InterPro" id="IPR000639">
    <property type="entry name" value="Epox_hydrolase-like"/>
</dbReference>
<evidence type="ECO:0000313" key="2">
    <source>
        <dbReference type="EMBL" id="MCH6165082.1"/>
    </source>
</evidence>
<protein>
    <submittedName>
        <fullName evidence="2">Alpha/beta hydrolase</fullName>
    </submittedName>
</protein>
<keyword evidence="2" id="KW-0378">Hydrolase</keyword>
<dbReference type="RefSeq" id="WP_241035117.1">
    <property type="nucleotide sequence ID" value="NZ_JAKXMK010000004.1"/>
</dbReference>
<dbReference type="InterPro" id="IPR000073">
    <property type="entry name" value="AB_hydrolase_1"/>
</dbReference>
<dbReference type="Pfam" id="PF00561">
    <property type="entry name" value="Abhydrolase_1"/>
    <property type="match status" value="1"/>
</dbReference>
<dbReference type="InterPro" id="IPR050266">
    <property type="entry name" value="AB_hydrolase_sf"/>
</dbReference>
<dbReference type="PANTHER" id="PTHR43798">
    <property type="entry name" value="MONOACYLGLYCEROL LIPASE"/>
    <property type="match status" value="1"/>
</dbReference>
<dbReference type="SUPFAM" id="SSF53474">
    <property type="entry name" value="alpha/beta-Hydrolases"/>
    <property type="match status" value="1"/>
</dbReference>
<dbReference type="EMBL" id="JAKXMK010000004">
    <property type="protein sequence ID" value="MCH6165082.1"/>
    <property type="molecule type" value="Genomic_DNA"/>
</dbReference>
<comment type="caution">
    <text evidence="2">The sequence shown here is derived from an EMBL/GenBank/DDBJ whole genome shotgun (WGS) entry which is preliminary data.</text>
</comment>
<dbReference type="InterPro" id="IPR029058">
    <property type="entry name" value="AB_hydrolase_fold"/>
</dbReference>
<dbReference type="PANTHER" id="PTHR43798:SF33">
    <property type="entry name" value="HYDROLASE, PUTATIVE (AFU_ORTHOLOGUE AFUA_2G14860)-RELATED"/>
    <property type="match status" value="1"/>
</dbReference>
<gene>
    <name evidence="2" type="ORF">MMF94_05245</name>
</gene>
<dbReference type="PRINTS" id="PR00412">
    <property type="entry name" value="EPOXHYDRLASE"/>
</dbReference>
<evidence type="ECO:0000313" key="3">
    <source>
        <dbReference type="Proteomes" id="UP001299970"/>
    </source>
</evidence>
<feature type="domain" description="AB hydrolase-1" evidence="1">
    <location>
        <begin position="37"/>
        <end position="279"/>
    </location>
</feature>
<sequence>MNSLSVPSPGEHIVDIHGVPQHYHVAGSGPVCIAHSGGPGVEWEYLRMPHLEEFLTMVYVEPIGTGKSGRLPQHPHGYTIDRYIAHIDGVIDDIGQRSVILLGHSYGGLIAQKYALTRSEKLSGLILYATVTTDGDDFYAEVEPNFQEFLRRHSDAPDLDDVKQAYMQGYRGGASTHDDESVTAIFRQVLPIYFADYWRCEHEFGPLRQEARRAYVIDDGRPNDYRGQLSAIVTPTLVTTGRFDVVSPPRWSQEIHEEINESTLVILEESGHMAHLEDPQEFARVVNDFLDGRPGTAG</sequence>
<accession>A0ABS9T973</accession>
<organism evidence="2 3">
    <name type="scientific">Pseudonocardia alaniniphila</name>
    <dbReference type="NCBI Taxonomy" id="75291"/>
    <lineage>
        <taxon>Bacteria</taxon>
        <taxon>Bacillati</taxon>
        <taxon>Actinomycetota</taxon>
        <taxon>Actinomycetes</taxon>
        <taxon>Pseudonocardiales</taxon>
        <taxon>Pseudonocardiaceae</taxon>
        <taxon>Pseudonocardia</taxon>
    </lineage>
</organism>
<evidence type="ECO:0000259" key="1">
    <source>
        <dbReference type="Pfam" id="PF00561"/>
    </source>
</evidence>
<name>A0ABS9T973_9PSEU</name>
<keyword evidence="3" id="KW-1185">Reference proteome</keyword>
<dbReference type="Proteomes" id="UP001299970">
    <property type="component" value="Unassembled WGS sequence"/>
</dbReference>
<proteinExistence type="predicted"/>